<comment type="subunit">
    <text evidence="1">Homodimer.</text>
</comment>
<proteinExistence type="predicted"/>
<dbReference type="InterPro" id="IPR036282">
    <property type="entry name" value="Glutathione-S-Trfase_C_sf"/>
</dbReference>
<dbReference type="SUPFAM" id="SSF47616">
    <property type="entry name" value="GST C-terminal domain-like"/>
    <property type="match status" value="1"/>
</dbReference>
<dbReference type="PANTHER" id="PTHR43969:SF9">
    <property type="entry name" value="GLUTATHIONE S TRANSFERASE D10, ISOFORM A-RELATED"/>
    <property type="match status" value="1"/>
</dbReference>
<dbReference type="PROSITE" id="PS50404">
    <property type="entry name" value="GST_NTER"/>
    <property type="match status" value="1"/>
</dbReference>
<dbReference type="GO" id="GO:0006749">
    <property type="term" value="P:glutathione metabolic process"/>
    <property type="evidence" value="ECO:0007669"/>
    <property type="project" value="TreeGrafter"/>
</dbReference>
<evidence type="ECO:0000313" key="5">
    <source>
        <dbReference type="Proteomes" id="UP000294881"/>
    </source>
</evidence>
<sequence length="247" mass="27080">MATLHHHAFCPHSRFVRLVLGEFDVAPELVEVRPWERRQEFLMLNPAGDTPVLAADGALHPDSDAEGAAPAGAAPLVLSGAAVINEYVDELLGARHPDRRLLPGGIAERAEARRLTAWFNEKFFAEVTTYLCTEKIYKRFMATELGGGPPDMNGVRAARANVRYHLRYIGFLLRDAPFLAGARLTSADLAAAAHLSCVDYLGDVPWSEDEAAAAWYGRIKSRPSFRTLLQDLVPGMAPATTYARLNV</sequence>
<dbReference type="InterPro" id="IPR004045">
    <property type="entry name" value="Glutathione_S-Trfase_N"/>
</dbReference>
<feature type="domain" description="GST N-terminal" evidence="2">
    <location>
        <begin position="1"/>
        <end position="96"/>
    </location>
</feature>
<dbReference type="Gene3D" id="1.20.1050.10">
    <property type="match status" value="1"/>
</dbReference>
<evidence type="ECO:0000256" key="1">
    <source>
        <dbReference type="ARBA" id="ARBA00011738"/>
    </source>
</evidence>
<evidence type="ECO:0000259" key="2">
    <source>
        <dbReference type="PROSITE" id="PS50404"/>
    </source>
</evidence>
<dbReference type="RefSeq" id="WP_132004508.1">
    <property type="nucleotide sequence ID" value="NZ_JBHUNN010000002.1"/>
</dbReference>
<dbReference type="Pfam" id="PF13417">
    <property type="entry name" value="GST_N_3"/>
    <property type="match status" value="1"/>
</dbReference>
<evidence type="ECO:0000313" key="4">
    <source>
        <dbReference type="EMBL" id="TCO14775.1"/>
    </source>
</evidence>
<dbReference type="Gene3D" id="3.40.30.10">
    <property type="entry name" value="Glutaredoxin"/>
    <property type="match status" value="1"/>
</dbReference>
<dbReference type="SUPFAM" id="SSF52833">
    <property type="entry name" value="Thioredoxin-like"/>
    <property type="match status" value="1"/>
</dbReference>
<dbReference type="InterPro" id="IPR010987">
    <property type="entry name" value="Glutathione-S-Trfase_C-like"/>
</dbReference>
<dbReference type="PROSITE" id="PS50405">
    <property type="entry name" value="GST_CTER"/>
    <property type="match status" value="1"/>
</dbReference>
<reference evidence="4 5" key="1">
    <citation type="submission" date="2019-03" db="EMBL/GenBank/DDBJ databases">
        <title>Genomic Encyclopedia of Type Strains, Phase IV (KMG-IV): sequencing the most valuable type-strain genomes for metagenomic binning, comparative biology and taxonomic classification.</title>
        <authorList>
            <person name="Goeker M."/>
        </authorList>
    </citation>
    <scope>NUCLEOTIDE SEQUENCE [LARGE SCALE GENOMIC DNA]</scope>
    <source>
        <strain evidence="4 5">DSM 22958</strain>
    </source>
</reference>
<organism evidence="4 5">
    <name type="scientific">Camelimonas lactis</name>
    <dbReference type="NCBI Taxonomy" id="659006"/>
    <lineage>
        <taxon>Bacteria</taxon>
        <taxon>Pseudomonadati</taxon>
        <taxon>Pseudomonadota</taxon>
        <taxon>Alphaproteobacteria</taxon>
        <taxon>Hyphomicrobiales</taxon>
        <taxon>Chelatococcaceae</taxon>
        <taxon>Camelimonas</taxon>
    </lineage>
</organism>
<dbReference type="Proteomes" id="UP000294881">
    <property type="component" value="Unassembled WGS sequence"/>
</dbReference>
<name>A0A4R2GVP3_9HYPH</name>
<dbReference type="EMBL" id="SLWL01000003">
    <property type="protein sequence ID" value="TCO14775.1"/>
    <property type="molecule type" value="Genomic_DNA"/>
</dbReference>
<accession>A0A4R2GVP3</accession>
<dbReference type="AlphaFoldDB" id="A0A4R2GVP3"/>
<dbReference type="InterPro" id="IPR036249">
    <property type="entry name" value="Thioredoxin-like_sf"/>
</dbReference>
<protein>
    <submittedName>
        <fullName evidence="4">Glutathione S-transferase</fullName>
    </submittedName>
</protein>
<dbReference type="OrthoDB" id="9794721at2"/>
<feature type="domain" description="GST C-terminal" evidence="3">
    <location>
        <begin position="105"/>
        <end position="242"/>
    </location>
</feature>
<gene>
    <name evidence="4" type="ORF">EV666_103284</name>
</gene>
<dbReference type="PANTHER" id="PTHR43969">
    <property type="entry name" value="GLUTATHIONE S TRANSFERASE D10, ISOFORM A-RELATED"/>
    <property type="match status" value="1"/>
</dbReference>
<comment type="caution">
    <text evidence="4">The sequence shown here is derived from an EMBL/GenBank/DDBJ whole genome shotgun (WGS) entry which is preliminary data.</text>
</comment>
<dbReference type="CDD" id="cd00299">
    <property type="entry name" value="GST_C_family"/>
    <property type="match status" value="1"/>
</dbReference>
<keyword evidence="4" id="KW-0808">Transferase</keyword>
<dbReference type="GO" id="GO:0004364">
    <property type="term" value="F:glutathione transferase activity"/>
    <property type="evidence" value="ECO:0007669"/>
    <property type="project" value="TreeGrafter"/>
</dbReference>
<evidence type="ECO:0000259" key="3">
    <source>
        <dbReference type="PROSITE" id="PS50405"/>
    </source>
</evidence>
<keyword evidence="5" id="KW-1185">Reference proteome</keyword>